<sequence>MIQNYYARRLGMSVFTVFAVITFSFFLIRYMPGGPMDYMIANLQQQGLSTARARELAATYTQVNPDQPVHIAYVEYLGEILTGSLGTSMWYDKPVADILIAALPWTLFVMSVSLILSFTMGILTGAVMAYRESTRLDSGGTLVSTFLTSIPYYLVAIVLLMAFAYQLGWFPTGGRFQSNLSVGWNAEFLLSVLRHGALPIMSITLTAFGGWALGMRGNSISVLGKDYLRVARLAGIPERDIVVKYVTPNAILPLYTNLMIAIGGIFGGSIILEQIFNYPGLGYYIYESINARDYPLMMGGFILITVAVVTTIFVADVTYSYIDPRAETGDSRETY</sequence>
<dbReference type="InterPro" id="IPR000515">
    <property type="entry name" value="MetI-like"/>
</dbReference>
<feature type="transmembrane region" description="Helical" evidence="5">
    <location>
        <begin position="98"/>
        <end position="130"/>
    </location>
</feature>
<name>A0ABU2GHN7_9EURY</name>
<feature type="transmembrane region" description="Helical" evidence="5">
    <location>
        <begin position="142"/>
        <end position="168"/>
    </location>
</feature>
<proteinExistence type="inferred from homology"/>
<evidence type="ECO:0000256" key="3">
    <source>
        <dbReference type="ARBA" id="ARBA00022989"/>
    </source>
</evidence>
<evidence type="ECO:0000256" key="5">
    <source>
        <dbReference type="RuleBase" id="RU363032"/>
    </source>
</evidence>
<comment type="caution">
    <text evidence="7">The sequence shown here is derived from an EMBL/GenBank/DDBJ whole genome shotgun (WGS) entry which is preliminary data.</text>
</comment>
<keyword evidence="8" id="KW-1185">Reference proteome</keyword>
<dbReference type="Gene3D" id="1.10.3720.10">
    <property type="entry name" value="MetI-like"/>
    <property type="match status" value="1"/>
</dbReference>
<dbReference type="Proteomes" id="UP001257060">
    <property type="component" value="Unassembled WGS sequence"/>
</dbReference>
<evidence type="ECO:0000256" key="4">
    <source>
        <dbReference type="ARBA" id="ARBA00023136"/>
    </source>
</evidence>
<comment type="subcellular location">
    <subcellularLocation>
        <location evidence="5">Cell membrane</location>
        <topology evidence="5">Multi-pass membrane protein</topology>
    </subcellularLocation>
    <subcellularLocation>
        <location evidence="1">Membrane</location>
        <topology evidence="1">Multi-pass membrane protein</topology>
    </subcellularLocation>
</comment>
<feature type="transmembrane region" description="Helical" evidence="5">
    <location>
        <begin position="296"/>
        <end position="322"/>
    </location>
</feature>
<accession>A0ABU2GHN7</accession>
<gene>
    <name evidence="7" type="ORF">NDI76_16395</name>
</gene>
<protein>
    <submittedName>
        <fullName evidence="7">ABC transporter permease</fullName>
    </submittedName>
</protein>
<keyword evidence="2 5" id="KW-0812">Transmembrane</keyword>
<dbReference type="CDD" id="cd06261">
    <property type="entry name" value="TM_PBP2"/>
    <property type="match status" value="1"/>
</dbReference>
<evidence type="ECO:0000313" key="7">
    <source>
        <dbReference type="EMBL" id="MDS0300327.1"/>
    </source>
</evidence>
<organism evidence="7 8">
    <name type="scientific">Halogeometricum salsisoli</name>
    <dbReference type="NCBI Taxonomy" id="2950536"/>
    <lineage>
        <taxon>Archaea</taxon>
        <taxon>Methanobacteriati</taxon>
        <taxon>Methanobacteriota</taxon>
        <taxon>Stenosarchaea group</taxon>
        <taxon>Halobacteria</taxon>
        <taxon>Halobacteriales</taxon>
        <taxon>Haloferacaceae</taxon>
        <taxon>Halogeometricum</taxon>
    </lineage>
</organism>
<feature type="transmembrane region" description="Helical" evidence="5">
    <location>
        <begin position="188"/>
        <end position="213"/>
    </location>
</feature>
<dbReference type="Pfam" id="PF00528">
    <property type="entry name" value="BPD_transp_1"/>
    <property type="match status" value="1"/>
</dbReference>
<feature type="domain" description="ABC transmembrane type-1" evidence="6">
    <location>
        <begin position="103"/>
        <end position="315"/>
    </location>
</feature>
<dbReference type="SUPFAM" id="SSF161098">
    <property type="entry name" value="MetI-like"/>
    <property type="match status" value="1"/>
</dbReference>
<evidence type="ECO:0000256" key="1">
    <source>
        <dbReference type="ARBA" id="ARBA00004141"/>
    </source>
</evidence>
<dbReference type="PROSITE" id="PS50928">
    <property type="entry name" value="ABC_TM1"/>
    <property type="match status" value="1"/>
</dbReference>
<comment type="similarity">
    <text evidence="5">Belongs to the binding-protein-dependent transport system permease family.</text>
</comment>
<dbReference type="InterPro" id="IPR035906">
    <property type="entry name" value="MetI-like_sf"/>
</dbReference>
<dbReference type="RefSeq" id="WP_310925222.1">
    <property type="nucleotide sequence ID" value="NZ_JAMQOP010000003.1"/>
</dbReference>
<dbReference type="PANTHER" id="PTHR43376">
    <property type="entry name" value="OLIGOPEPTIDE TRANSPORT SYSTEM PERMEASE PROTEIN"/>
    <property type="match status" value="1"/>
</dbReference>
<dbReference type="PANTHER" id="PTHR43376:SF1">
    <property type="entry name" value="OLIGOPEPTIDE TRANSPORT SYSTEM PERMEASE PROTEIN"/>
    <property type="match status" value="1"/>
</dbReference>
<reference evidence="7 8" key="1">
    <citation type="submission" date="2022-06" db="EMBL/GenBank/DDBJ databases">
        <title>Halogeometricum sp. a new haloarchaeum isolate from saline soil.</title>
        <authorList>
            <person name="Strakova D."/>
            <person name="Galisteo C."/>
            <person name="Sanchez-Porro C."/>
            <person name="Ventosa A."/>
        </authorList>
    </citation>
    <scope>NUCLEOTIDE SEQUENCE [LARGE SCALE GENOMIC DNA]</scope>
    <source>
        <strain evidence="7 8">S1BR25-6</strain>
    </source>
</reference>
<evidence type="ECO:0000259" key="6">
    <source>
        <dbReference type="PROSITE" id="PS50928"/>
    </source>
</evidence>
<dbReference type="EMBL" id="JAMQOP010000003">
    <property type="protein sequence ID" value="MDS0300327.1"/>
    <property type="molecule type" value="Genomic_DNA"/>
</dbReference>
<keyword evidence="5" id="KW-0813">Transport</keyword>
<keyword evidence="3 5" id="KW-1133">Transmembrane helix</keyword>
<evidence type="ECO:0000313" key="8">
    <source>
        <dbReference type="Proteomes" id="UP001257060"/>
    </source>
</evidence>
<evidence type="ECO:0000256" key="2">
    <source>
        <dbReference type="ARBA" id="ARBA00022692"/>
    </source>
</evidence>
<feature type="transmembrane region" description="Helical" evidence="5">
    <location>
        <begin position="254"/>
        <end position="276"/>
    </location>
</feature>
<keyword evidence="4 5" id="KW-0472">Membrane</keyword>
<feature type="transmembrane region" description="Helical" evidence="5">
    <location>
        <begin position="12"/>
        <end position="31"/>
    </location>
</feature>